<dbReference type="HOGENOM" id="CLU_2577297_0_0_1"/>
<dbReference type="PANTHER" id="PTHR33801">
    <property type="entry name" value="ABSCISIC STRESS-RIPENING PROTEIN 5"/>
    <property type="match status" value="1"/>
</dbReference>
<feature type="region of interest" description="Disordered" evidence="2">
    <location>
        <begin position="1"/>
        <end position="20"/>
    </location>
</feature>
<dbReference type="PANTHER" id="PTHR33801:SF2">
    <property type="entry name" value="OS01G0959200 PROTEIN"/>
    <property type="match status" value="1"/>
</dbReference>
<evidence type="ECO:0000256" key="2">
    <source>
        <dbReference type="SAM" id="MobiDB-lite"/>
    </source>
</evidence>
<reference evidence="4" key="2">
    <citation type="submission" date="2013-12" db="EMBL/GenBank/DDBJ databases">
        <authorList>
            <person name="Yu Y."/>
            <person name="Lee S."/>
            <person name="de Baynast K."/>
            <person name="Wissotski M."/>
            <person name="Liu L."/>
            <person name="Talag J."/>
            <person name="Goicoechea J."/>
            <person name="Angelova A."/>
            <person name="Jetty R."/>
            <person name="Kudrna D."/>
            <person name="Golser W."/>
            <person name="Rivera L."/>
            <person name="Zhang J."/>
            <person name="Wing R."/>
        </authorList>
    </citation>
    <scope>NUCLEOTIDE SEQUENCE</scope>
</reference>
<dbReference type="Gramene" id="LPERR01G38690.1">
    <property type="protein sequence ID" value="LPERR01G38690.1"/>
    <property type="gene ID" value="LPERR01G38690"/>
</dbReference>
<keyword evidence="4" id="KW-1185">Reference proteome</keyword>
<sequence length="81" mass="9180">MDDNSLRSDQLIHPSTLEHTPCLAFQTHEKKAAKKDPEHAKSHKTKERIAAAVAVGSAGFAFHEHHKKKEAKKHRRHAPHH</sequence>
<dbReference type="Proteomes" id="UP000032180">
    <property type="component" value="Chromosome 1"/>
</dbReference>
<dbReference type="AlphaFoldDB" id="A0A0D9VAE1"/>
<dbReference type="Pfam" id="PF02496">
    <property type="entry name" value="ABA_WDS"/>
    <property type="match status" value="1"/>
</dbReference>
<dbReference type="InterPro" id="IPR003496">
    <property type="entry name" value="ABA_WDS"/>
</dbReference>
<reference evidence="3 4" key="1">
    <citation type="submission" date="2012-08" db="EMBL/GenBank/DDBJ databases">
        <title>Oryza genome evolution.</title>
        <authorList>
            <person name="Wing R.A."/>
        </authorList>
    </citation>
    <scope>NUCLEOTIDE SEQUENCE</scope>
</reference>
<organism evidence="3 4">
    <name type="scientific">Leersia perrieri</name>
    <dbReference type="NCBI Taxonomy" id="77586"/>
    <lineage>
        <taxon>Eukaryota</taxon>
        <taxon>Viridiplantae</taxon>
        <taxon>Streptophyta</taxon>
        <taxon>Embryophyta</taxon>
        <taxon>Tracheophyta</taxon>
        <taxon>Spermatophyta</taxon>
        <taxon>Magnoliopsida</taxon>
        <taxon>Liliopsida</taxon>
        <taxon>Poales</taxon>
        <taxon>Poaceae</taxon>
        <taxon>BOP clade</taxon>
        <taxon>Oryzoideae</taxon>
        <taxon>Oryzeae</taxon>
        <taxon>Oryzinae</taxon>
        <taxon>Leersia</taxon>
    </lineage>
</organism>
<proteinExistence type="inferred from homology"/>
<comment type="similarity">
    <text evidence="1">Belongs to the abscisic acid and water stress-induced protein family.</text>
</comment>
<accession>A0A0D9VAE1</accession>
<feature type="compositionally biased region" description="Basic residues" evidence="2">
    <location>
        <begin position="64"/>
        <end position="81"/>
    </location>
</feature>
<name>A0A0D9VAE1_9ORYZ</name>
<evidence type="ECO:0000256" key="1">
    <source>
        <dbReference type="ARBA" id="ARBA00007160"/>
    </source>
</evidence>
<evidence type="ECO:0000313" key="3">
    <source>
        <dbReference type="EnsemblPlants" id="LPERR01G38690.1"/>
    </source>
</evidence>
<feature type="region of interest" description="Disordered" evidence="2">
    <location>
        <begin position="57"/>
        <end position="81"/>
    </location>
</feature>
<evidence type="ECO:0000313" key="4">
    <source>
        <dbReference type="Proteomes" id="UP000032180"/>
    </source>
</evidence>
<dbReference type="STRING" id="77586.A0A0D9VAE1"/>
<protein>
    <submittedName>
        <fullName evidence="3">Uncharacterized protein</fullName>
    </submittedName>
</protein>
<reference evidence="3" key="3">
    <citation type="submission" date="2015-04" db="UniProtKB">
        <authorList>
            <consortium name="EnsemblPlants"/>
        </authorList>
    </citation>
    <scope>IDENTIFICATION</scope>
</reference>
<dbReference type="EnsemblPlants" id="LPERR01G38690.1">
    <property type="protein sequence ID" value="LPERR01G38690.1"/>
    <property type="gene ID" value="LPERR01G38690"/>
</dbReference>